<accession>A0ABU8DUA1</accession>
<proteinExistence type="predicted"/>
<dbReference type="Pfam" id="PF00440">
    <property type="entry name" value="TetR_N"/>
    <property type="match status" value="1"/>
</dbReference>
<dbReference type="InterPro" id="IPR050109">
    <property type="entry name" value="HTH-type_TetR-like_transc_reg"/>
</dbReference>
<dbReference type="EMBL" id="JBAPLU010000009">
    <property type="protein sequence ID" value="MEI4272218.1"/>
    <property type="molecule type" value="Genomic_DNA"/>
</dbReference>
<dbReference type="PROSITE" id="PS50977">
    <property type="entry name" value="HTH_TETR_2"/>
    <property type="match status" value="1"/>
</dbReference>
<dbReference type="InterPro" id="IPR009057">
    <property type="entry name" value="Homeodomain-like_sf"/>
</dbReference>
<feature type="DNA-binding region" description="H-T-H motif" evidence="2">
    <location>
        <begin position="44"/>
        <end position="63"/>
    </location>
</feature>
<name>A0ABU8DUA1_9ACTN</name>
<evidence type="ECO:0000313" key="5">
    <source>
        <dbReference type="Proteomes" id="UP001361570"/>
    </source>
</evidence>
<keyword evidence="5" id="KW-1185">Reference proteome</keyword>
<evidence type="ECO:0000256" key="2">
    <source>
        <dbReference type="PROSITE-ProRule" id="PRU00335"/>
    </source>
</evidence>
<comment type="caution">
    <text evidence="4">The sequence shown here is derived from an EMBL/GenBank/DDBJ whole genome shotgun (WGS) entry which is preliminary data.</text>
</comment>
<protein>
    <submittedName>
        <fullName evidence="4">TetR family transcriptional regulator</fullName>
    </submittedName>
</protein>
<keyword evidence="1 2" id="KW-0238">DNA-binding</keyword>
<evidence type="ECO:0000259" key="3">
    <source>
        <dbReference type="PROSITE" id="PS50977"/>
    </source>
</evidence>
<dbReference type="PANTHER" id="PTHR30055:SF226">
    <property type="entry name" value="HTH-TYPE TRANSCRIPTIONAL REGULATOR PKSA"/>
    <property type="match status" value="1"/>
</dbReference>
<dbReference type="PANTHER" id="PTHR30055">
    <property type="entry name" value="HTH-TYPE TRANSCRIPTIONAL REGULATOR RUTR"/>
    <property type="match status" value="1"/>
</dbReference>
<dbReference type="SUPFAM" id="SSF46689">
    <property type="entry name" value="Homeodomain-like"/>
    <property type="match status" value="1"/>
</dbReference>
<evidence type="ECO:0000313" key="4">
    <source>
        <dbReference type="EMBL" id="MEI4272218.1"/>
    </source>
</evidence>
<evidence type="ECO:0000256" key="1">
    <source>
        <dbReference type="ARBA" id="ARBA00023125"/>
    </source>
</evidence>
<gene>
    <name evidence="4" type="ORF">TEK04_10835</name>
</gene>
<sequence>MDAEQGDRRRYVSPSRAAGAQKTRRRIVAAAGALFAERGYQATTMPAIAAAAGVSVQSVHLAGPKSALLVAAFGVAFIGDEGQQALTDRPELEQIMSLPPAEALPAYASFLTAAHARSARIWQALRAAATTDPVVAGLVDALEARRYADFERAVAWAGERGVLVGPGDPAVRADVMAWLAAPETYVWFTRDRGWTGQQYAAWLVHALTTQAFGPLPD</sequence>
<organism evidence="4 5">
    <name type="scientific">Klenkia sesuvii</name>
    <dbReference type="NCBI Taxonomy" id="3103137"/>
    <lineage>
        <taxon>Bacteria</taxon>
        <taxon>Bacillati</taxon>
        <taxon>Actinomycetota</taxon>
        <taxon>Actinomycetes</taxon>
        <taxon>Geodermatophilales</taxon>
        <taxon>Geodermatophilaceae</taxon>
        <taxon>Klenkia</taxon>
    </lineage>
</organism>
<dbReference type="Gene3D" id="1.10.357.10">
    <property type="entry name" value="Tetracycline Repressor, domain 2"/>
    <property type="match status" value="1"/>
</dbReference>
<reference evidence="4 5" key="1">
    <citation type="submission" date="2024-03" db="EMBL/GenBank/DDBJ databases">
        <title>Draft genome sequence of Klenkia sp. LSe6-5.</title>
        <authorList>
            <person name="Duangmal K."/>
            <person name="Chantavorakit T."/>
        </authorList>
    </citation>
    <scope>NUCLEOTIDE SEQUENCE [LARGE SCALE GENOMIC DNA]</scope>
    <source>
        <strain evidence="4 5">LSe6-5</strain>
    </source>
</reference>
<dbReference type="RefSeq" id="WP_336404354.1">
    <property type="nucleotide sequence ID" value="NZ_JBAPLU010000009.1"/>
</dbReference>
<dbReference type="InterPro" id="IPR001647">
    <property type="entry name" value="HTH_TetR"/>
</dbReference>
<dbReference type="Proteomes" id="UP001361570">
    <property type="component" value="Unassembled WGS sequence"/>
</dbReference>
<feature type="domain" description="HTH tetR-type" evidence="3">
    <location>
        <begin position="21"/>
        <end position="81"/>
    </location>
</feature>